<accession>A0A0K0MWS6</accession>
<dbReference type="RefSeq" id="YP_009188423.1">
    <property type="nucleotide sequence ID" value="NC_028665.1"/>
</dbReference>
<feature type="region of interest" description="Disordered" evidence="1">
    <location>
        <begin position="54"/>
        <end position="76"/>
    </location>
</feature>
<reference evidence="2 3" key="1">
    <citation type="journal article" date="2015" name="PLoS ONE">
        <title>Lysis to Kill: Evaluation of the Lytic Abilities, and Genomics of Nine Bacteriophages Infective for Gordonia spp. and Their Potential Use in Activated Sludge Foam Biocontrol.</title>
        <authorList>
            <person name="Dyson Z.A."/>
            <person name="Tucci J."/>
            <person name="Seviour R.J."/>
            <person name="Petrovski S."/>
        </authorList>
    </citation>
    <scope>NUCLEOTIDE SEQUENCE [LARGE SCALE GENOMIC DNA]</scope>
</reference>
<dbReference type="Proteomes" id="UP000202434">
    <property type="component" value="Segment"/>
</dbReference>
<organism evidence="2 3">
    <name type="scientific">Gordonia phage GTE6</name>
    <dbReference type="NCBI Taxonomy" id="1647474"/>
    <lineage>
        <taxon>Viruses</taxon>
        <taxon>Duplodnaviria</taxon>
        <taxon>Heunggongvirae</taxon>
        <taxon>Uroviricota</taxon>
        <taxon>Caudoviricetes</taxon>
        <taxon>Stackebrandtviridae</taxon>
        <taxon>Schenleyvirinae</taxon>
        <taxon>Dexdertvirus</taxon>
        <taxon>Dexdertvirus GTE6</taxon>
    </lineage>
</organism>
<evidence type="ECO:0000313" key="2">
    <source>
        <dbReference type="EMBL" id="AKI28697.1"/>
    </source>
</evidence>
<name>A0A0K0MWS6_9CAUD</name>
<protein>
    <submittedName>
        <fullName evidence="2">Uncharacterized protein</fullName>
    </submittedName>
</protein>
<keyword evidence="3" id="KW-1185">Reference proteome</keyword>
<sequence length="123" mass="13180">MTDHIAEANRLIDRSMTCQADDGLDRSLVATAQAHALLAIAEALQPDVQIAEAEVPSDPGTKPEPVQVDGWPTVDDSRENAAQNALSRGITEAAGILGISHVKLSIRYDIARRVVDEIRASAR</sequence>
<dbReference type="KEGG" id="vg:26516839"/>
<gene>
    <name evidence="2" type="ORF">GTE6_55</name>
</gene>
<evidence type="ECO:0000256" key="1">
    <source>
        <dbReference type="SAM" id="MobiDB-lite"/>
    </source>
</evidence>
<evidence type="ECO:0000313" key="3">
    <source>
        <dbReference type="Proteomes" id="UP000202434"/>
    </source>
</evidence>
<proteinExistence type="predicted"/>
<dbReference type="EMBL" id="KR053200">
    <property type="protein sequence ID" value="AKI28697.1"/>
    <property type="molecule type" value="Genomic_DNA"/>
</dbReference>
<dbReference type="GeneID" id="26516839"/>